<evidence type="ECO:0000256" key="2">
    <source>
        <dbReference type="ARBA" id="ARBA00022448"/>
    </source>
</evidence>
<evidence type="ECO:0000313" key="9">
    <source>
        <dbReference type="EMBL" id="WGT47336.1"/>
    </source>
</evidence>
<evidence type="ECO:0000256" key="6">
    <source>
        <dbReference type="SAM" id="Phobius"/>
    </source>
</evidence>
<proteinExistence type="predicted"/>
<feature type="domain" description="Cation efflux protein transmembrane" evidence="8">
    <location>
        <begin position="3"/>
        <end position="209"/>
    </location>
</feature>
<keyword evidence="3 6" id="KW-0812">Transmembrane</keyword>
<dbReference type="InterPro" id="IPR058533">
    <property type="entry name" value="Cation_efflux_TM"/>
</dbReference>
<evidence type="ECO:0000259" key="8">
    <source>
        <dbReference type="Pfam" id="PF01545"/>
    </source>
</evidence>
<dbReference type="SUPFAM" id="SSF161111">
    <property type="entry name" value="Cation efflux protein transmembrane domain-like"/>
    <property type="match status" value="1"/>
</dbReference>
<feature type="transmembrane region" description="Helical" evidence="6">
    <location>
        <begin position="161"/>
        <end position="179"/>
    </location>
</feature>
<evidence type="ECO:0000256" key="4">
    <source>
        <dbReference type="ARBA" id="ARBA00022989"/>
    </source>
</evidence>
<feature type="signal peptide" evidence="7">
    <location>
        <begin position="1"/>
        <end position="16"/>
    </location>
</feature>
<keyword evidence="7" id="KW-0732">Signal</keyword>
<organism evidence="9 10">
    <name type="scientific">Tessaracoccus lacteus</name>
    <dbReference type="NCBI Taxonomy" id="3041766"/>
    <lineage>
        <taxon>Bacteria</taxon>
        <taxon>Bacillati</taxon>
        <taxon>Actinomycetota</taxon>
        <taxon>Actinomycetes</taxon>
        <taxon>Propionibacteriales</taxon>
        <taxon>Propionibacteriaceae</taxon>
        <taxon>Tessaracoccus</taxon>
    </lineage>
</organism>
<evidence type="ECO:0000313" key="10">
    <source>
        <dbReference type="Proteomes" id="UP001244136"/>
    </source>
</evidence>
<dbReference type="Proteomes" id="UP001244136">
    <property type="component" value="Chromosome"/>
</dbReference>
<dbReference type="Pfam" id="PF01545">
    <property type="entry name" value="Cation_efflux"/>
    <property type="match status" value="1"/>
</dbReference>
<evidence type="ECO:0000256" key="5">
    <source>
        <dbReference type="ARBA" id="ARBA00023136"/>
    </source>
</evidence>
<feature type="chain" id="PRO_5045347782" evidence="7">
    <location>
        <begin position="17"/>
        <end position="323"/>
    </location>
</feature>
<dbReference type="PANTHER" id="PTHR13414">
    <property type="entry name" value="HUEL-CATION TRANSPORTER"/>
    <property type="match status" value="1"/>
</dbReference>
<evidence type="ECO:0000256" key="7">
    <source>
        <dbReference type="SAM" id="SignalP"/>
    </source>
</evidence>
<feature type="transmembrane region" description="Helical" evidence="6">
    <location>
        <begin position="106"/>
        <end position="127"/>
    </location>
</feature>
<dbReference type="RefSeq" id="WP_281145069.1">
    <property type="nucleotide sequence ID" value="NZ_CP123967.1"/>
</dbReference>
<reference evidence="9 10" key="1">
    <citation type="journal article" date="2008" name="Int. J. Syst. Evol. Microbiol.">
        <title>Tessaracoccus flavescens sp. nov., isolated from marine sediment.</title>
        <authorList>
            <person name="Lee D.W."/>
            <person name="Lee S.D."/>
        </authorList>
    </citation>
    <scope>NUCLEOTIDE SEQUENCE [LARGE SCALE GENOMIC DNA]</scope>
    <source>
        <strain evidence="9 10">T21</strain>
    </source>
</reference>
<protein>
    <submittedName>
        <fullName evidence="9">Cation diffusion facilitator family transporter</fullName>
    </submittedName>
</protein>
<name>A0ABY8PY84_9ACTN</name>
<keyword evidence="2" id="KW-0813">Transport</keyword>
<dbReference type="Gene3D" id="1.20.1510.10">
    <property type="entry name" value="Cation efflux protein transmembrane domain"/>
    <property type="match status" value="1"/>
</dbReference>
<dbReference type="InterPro" id="IPR040177">
    <property type="entry name" value="SLC30A9"/>
</dbReference>
<dbReference type="InterPro" id="IPR002524">
    <property type="entry name" value="Cation_efflux"/>
</dbReference>
<sequence>MTVIIAFIANVLVAVAKTIAAAITGSAAMVAEAAHSWADAGNEIFLLVADKQAERPKDRAHPFGYGRASFVWSLIAAFGIFTAGAIVSITHGVSELRDPQPVESPAIAYAVLGIAAILEGISFTQALMESRKLARIRGRGTFDYVLDTSDTTLRAVFFEDAAALVGLVIAGGSILLHQITGNAMWDAIGSILVGVLLGIVALLLIQRNFIFLLGTSVPAELRNAAGWSILHSPGVSRVTYLHIEFVGPNRLFLVAEVDLTGDDVEHDVARRLRDIERRIAQHQLIEAVTLSLSVDDEASLEFTQPTTKASALLASFDFPAAQA</sequence>
<dbReference type="InterPro" id="IPR027469">
    <property type="entry name" value="Cation_efflux_TMD_sf"/>
</dbReference>
<dbReference type="EMBL" id="CP123967">
    <property type="protein sequence ID" value="WGT47336.1"/>
    <property type="molecule type" value="Genomic_DNA"/>
</dbReference>
<feature type="transmembrane region" description="Helical" evidence="6">
    <location>
        <begin position="185"/>
        <end position="205"/>
    </location>
</feature>
<feature type="transmembrane region" description="Helical" evidence="6">
    <location>
        <begin position="70"/>
        <end position="94"/>
    </location>
</feature>
<gene>
    <name evidence="9" type="ORF">QH948_00680</name>
</gene>
<accession>A0ABY8PY84</accession>
<evidence type="ECO:0000256" key="3">
    <source>
        <dbReference type="ARBA" id="ARBA00022692"/>
    </source>
</evidence>
<keyword evidence="10" id="KW-1185">Reference proteome</keyword>
<keyword evidence="4 6" id="KW-1133">Transmembrane helix</keyword>
<dbReference type="NCBIfam" id="TIGR01297">
    <property type="entry name" value="CDF"/>
    <property type="match status" value="1"/>
</dbReference>
<evidence type="ECO:0000256" key="1">
    <source>
        <dbReference type="ARBA" id="ARBA00004141"/>
    </source>
</evidence>
<keyword evidence="5 6" id="KW-0472">Membrane</keyword>
<comment type="subcellular location">
    <subcellularLocation>
        <location evidence="1">Membrane</location>
        <topology evidence="1">Multi-pass membrane protein</topology>
    </subcellularLocation>
</comment>
<dbReference type="PANTHER" id="PTHR13414:SF9">
    <property type="entry name" value="PROTON-COUPLED ZINC ANTIPORTER SLC30A9, MITOCHONDRIAL"/>
    <property type="match status" value="1"/>
</dbReference>